<dbReference type="GO" id="GO:0008270">
    <property type="term" value="F:zinc ion binding"/>
    <property type="evidence" value="ECO:0007669"/>
    <property type="project" value="UniProtKB-KW"/>
</dbReference>
<dbReference type="SMART" id="SM00356">
    <property type="entry name" value="ZnF_C3H1"/>
    <property type="match status" value="3"/>
</dbReference>
<keyword evidence="3 4" id="KW-0862">Zinc</keyword>
<dbReference type="Gramene" id="C.cajan_23510.t">
    <property type="protein sequence ID" value="C.cajan_23510.t"/>
    <property type="gene ID" value="C.cajan_23510"/>
</dbReference>
<evidence type="ECO:0000256" key="4">
    <source>
        <dbReference type="PROSITE-ProRule" id="PRU00723"/>
    </source>
</evidence>
<accession>A0A151TLA7</accession>
<feature type="compositionally biased region" description="Basic and acidic residues" evidence="5">
    <location>
        <begin position="29"/>
        <end position="43"/>
    </location>
</feature>
<dbReference type="Pfam" id="PF18044">
    <property type="entry name" value="zf-CCCH_4"/>
    <property type="match status" value="1"/>
</dbReference>
<dbReference type="InterPro" id="IPR000571">
    <property type="entry name" value="Znf_CCCH"/>
</dbReference>
<organism evidence="7 8">
    <name type="scientific">Cajanus cajan</name>
    <name type="common">Pigeon pea</name>
    <name type="synonym">Cajanus indicus</name>
    <dbReference type="NCBI Taxonomy" id="3821"/>
    <lineage>
        <taxon>Eukaryota</taxon>
        <taxon>Viridiplantae</taxon>
        <taxon>Streptophyta</taxon>
        <taxon>Embryophyta</taxon>
        <taxon>Tracheophyta</taxon>
        <taxon>Spermatophyta</taxon>
        <taxon>Magnoliopsida</taxon>
        <taxon>eudicotyledons</taxon>
        <taxon>Gunneridae</taxon>
        <taxon>Pentapetalae</taxon>
        <taxon>rosids</taxon>
        <taxon>fabids</taxon>
        <taxon>Fabales</taxon>
        <taxon>Fabaceae</taxon>
        <taxon>Papilionoideae</taxon>
        <taxon>50 kb inversion clade</taxon>
        <taxon>NPAAA clade</taxon>
        <taxon>indigoferoid/millettioid clade</taxon>
        <taxon>Phaseoleae</taxon>
        <taxon>Cajanus</taxon>
    </lineage>
</organism>
<feature type="zinc finger region" description="C3H1-type" evidence="4">
    <location>
        <begin position="292"/>
        <end position="319"/>
    </location>
</feature>
<feature type="compositionally biased region" description="Basic and acidic residues" evidence="5">
    <location>
        <begin position="266"/>
        <end position="281"/>
    </location>
</feature>
<dbReference type="EMBL" id="CM003607">
    <property type="protein sequence ID" value="KYP67842.1"/>
    <property type="molecule type" value="Genomic_DNA"/>
</dbReference>
<feature type="domain" description="C3H1-type" evidence="6">
    <location>
        <begin position="171"/>
        <end position="198"/>
    </location>
</feature>
<dbReference type="InterPro" id="IPR052650">
    <property type="entry name" value="Zinc_finger_CCCH"/>
</dbReference>
<evidence type="ECO:0000256" key="3">
    <source>
        <dbReference type="ARBA" id="ARBA00022833"/>
    </source>
</evidence>
<evidence type="ECO:0000259" key="6">
    <source>
        <dbReference type="PROSITE" id="PS50103"/>
    </source>
</evidence>
<feature type="zinc finger region" description="C3H1-type" evidence="4">
    <location>
        <begin position="230"/>
        <end position="257"/>
    </location>
</feature>
<keyword evidence="2 4" id="KW-0863">Zinc-finger</keyword>
<keyword evidence="1 4" id="KW-0479">Metal-binding</keyword>
<reference evidence="7 8" key="1">
    <citation type="journal article" date="2012" name="Nat. Biotechnol.">
        <title>Draft genome sequence of pigeonpea (Cajanus cajan), an orphan legume crop of resource-poor farmers.</title>
        <authorList>
            <person name="Varshney R.K."/>
            <person name="Chen W."/>
            <person name="Li Y."/>
            <person name="Bharti A.K."/>
            <person name="Saxena R.K."/>
            <person name="Schlueter J.A."/>
            <person name="Donoghue M.T."/>
            <person name="Azam S."/>
            <person name="Fan G."/>
            <person name="Whaley A.M."/>
            <person name="Farmer A.D."/>
            <person name="Sheridan J."/>
            <person name="Iwata A."/>
            <person name="Tuteja R."/>
            <person name="Penmetsa R.V."/>
            <person name="Wu W."/>
            <person name="Upadhyaya H.D."/>
            <person name="Yang S.P."/>
            <person name="Shah T."/>
            <person name="Saxena K.B."/>
            <person name="Michael T."/>
            <person name="McCombie W.R."/>
            <person name="Yang B."/>
            <person name="Zhang G."/>
            <person name="Yang H."/>
            <person name="Wang J."/>
            <person name="Spillane C."/>
            <person name="Cook D.R."/>
            <person name="May G.D."/>
            <person name="Xu X."/>
            <person name="Jackson S.A."/>
        </authorList>
    </citation>
    <scope>NUCLEOTIDE SEQUENCE [LARGE SCALE GENOMIC DNA]</scope>
    <source>
        <strain evidence="8">cv. Asha</strain>
    </source>
</reference>
<dbReference type="STRING" id="3821.A0A151TLA7"/>
<dbReference type="InterPro" id="IPR036855">
    <property type="entry name" value="Znf_CCCH_sf"/>
</dbReference>
<feature type="domain" description="C3H1-type" evidence="6">
    <location>
        <begin position="292"/>
        <end position="319"/>
    </location>
</feature>
<feature type="compositionally biased region" description="Basic and acidic residues" evidence="5">
    <location>
        <begin position="60"/>
        <end position="82"/>
    </location>
</feature>
<evidence type="ECO:0000256" key="2">
    <source>
        <dbReference type="ARBA" id="ARBA00022771"/>
    </source>
</evidence>
<evidence type="ECO:0000313" key="7">
    <source>
        <dbReference type="EMBL" id="KYP67842.1"/>
    </source>
</evidence>
<sequence length="781" mass="87817">MSGSGRKTSSKWDSRDEPEFASYSVASRDSSKWSNLERNDKLNPRMGFSGKEPFSGGRGPSKDDITNKDYRVLDPTNARDTDGSYSMEMSPGPEDCKNKYSQSPKNGWSRSVRINFRNRPYKSIIGGRIKGGISWLEVCHKCHKLSNQSRSRSRSPPRSFRRDLGVNDRYRMRTQPCRDFAAGKCRRGSQCHFLHHDNQNYDGWESRHRHDGTPRYSAPHESGDYSRTSGRSNDTCINYAKGRCRMGASCKYVHHDNSDQFSSVDESTREREIDRRRPESSFEHVGRYSTNQNGDIPCKFFAFGNCRNGKHCRFSHDWQACGSPNRRFGDDRWGLDGSTADENKVWGGSKQNDLVVVSNIAKLVEDNRNFMGTPEPGFPAWPISDGWDHSLDKNRVHDESPFSSDMKEANWTAKNDSSNVHTSQSVGSDIWPGNEKMSPDWNYGVGSSTHIKEEHGQSKQQVLPGQVFHQNVNALHSSSCLAIGQSQGAASIVPPIVRTVDDIPNQEVSAEKKYIVEPTIQDVNVSQVSSRNPLTQNMVSKEQLAQLTNLSASLAHILGAGQQLPQLYATSISLDSKDTPFLSKTEGKNIPKDTAEIPSLLSKLGQHFDESNSKPAFSEEQFVKSEHSVQLQKGENVEVNKENKVVAEEKQSSSCENKITEENGPMKNLDQNSGPDEAKKTKDVKGIRAFKFSLVEFVKELLKPTWKDGKIAKEDYKAIVKKVTDKVTGTVQRGHIPQTQEKIDRYLSLSKPKVNKLIQVSGGSLTDFHQMYELFQILYPI</sequence>
<dbReference type="AlphaFoldDB" id="A0A151TLA7"/>
<evidence type="ECO:0000256" key="5">
    <source>
        <dbReference type="SAM" id="MobiDB-lite"/>
    </source>
</evidence>
<dbReference type="Pfam" id="PF14608">
    <property type="entry name" value="zf-CCCH_2"/>
    <property type="match status" value="1"/>
</dbReference>
<dbReference type="OMA" id="RMGESCK"/>
<dbReference type="PROSITE" id="PS50103">
    <property type="entry name" value="ZF_C3H1"/>
    <property type="match status" value="3"/>
</dbReference>
<evidence type="ECO:0000256" key="1">
    <source>
        <dbReference type="ARBA" id="ARBA00022723"/>
    </source>
</evidence>
<evidence type="ECO:0000313" key="8">
    <source>
        <dbReference type="Proteomes" id="UP000075243"/>
    </source>
</evidence>
<protein>
    <submittedName>
        <fullName evidence="7">Zinc finger CCCH domain-containing protein 38</fullName>
    </submittedName>
</protein>
<proteinExistence type="predicted"/>
<dbReference type="Gene3D" id="2.30.30.1190">
    <property type="match status" value="1"/>
</dbReference>
<feature type="compositionally biased region" description="Basic and acidic residues" evidence="5">
    <location>
        <begin position="203"/>
        <end position="213"/>
    </location>
</feature>
<feature type="region of interest" description="Disordered" evidence="5">
    <location>
        <begin position="203"/>
        <end position="227"/>
    </location>
</feature>
<dbReference type="PANTHER" id="PTHR36886">
    <property type="entry name" value="PROTEIN FRIGIDA-ESSENTIAL 1"/>
    <property type="match status" value="1"/>
</dbReference>
<dbReference type="PANTHER" id="PTHR36886:SF8">
    <property type="entry name" value="ZINC FINGER CCCH DOMAIN-CONTAINING PROTEIN 38"/>
    <property type="match status" value="1"/>
</dbReference>
<feature type="region of interest" description="Disordered" evidence="5">
    <location>
        <begin position="261"/>
        <end position="281"/>
    </location>
</feature>
<dbReference type="InterPro" id="IPR041367">
    <property type="entry name" value="Znf-CCCH_4"/>
</dbReference>
<name>A0A151TLA7_CAJCA</name>
<feature type="zinc finger region" description="C3H1-type" evidence="4">
    <location>
        <begin position="171"/>
        <end position="198"/>
    </location>
</feature>
<dbReference type="Gene3D" id="3.30.1370.210">
    <property type="match status" value="1"/>
</dbReference>
<dbReference type="Pfam" id="PF00642">
    <property type="entry name" value="zf-CCCH"/>
    <property type="match status" value="1"/>
</dbReference>
<feature type="domain" description="C3H1-type" evidence="6">
    <location>
        <begin position="230"/>
        <end position="257"/>
    </location>
</feature>
<keyword evidence="8" id="KW-1185">Reference proteome</keyword>
<dbReference type="SUPFAM" id="SSF90229">
    <property type="entry name" value="CCCH zinc finger"/>
    <property type="match status" value="2"/>
</dbReference>
<gene>
    <name evidence="7" type="ORF">KK1_024197</name>
</gene>
<dbReference type="Proteomes" id="UP000075243">
    <property type="component" value="Chromosome 5"/>
</dbReference>
<feature type="region of interest" description="Disordered" evidence="5">
    <location>
        <begin position="648"/>
        <end position="680"/>
    </location>
</feature>
<feature type="region of interest" description="Disordered" evidence="5">
    <location>
        <begin position="1"/>
        <end position="104"/>
    </location>
</feature>
<feature type="region of interest" description="Disordered" evidence="5">
    <location>
        <begin position="413"/>
        <end position="435"/>
    </location>
</feature>
<feature type="compositionally biased region" description="Polar residues" evidence="5">
    <location>
        <begin position="413"/>
        <end position="427"/>
    </location>
</feature>